<evidence type="ECO:0000256" key="1">
    <source>
        <dbReference type="SAM" id="MobiDB-lite"/>
    </source>
</evidence>
<evidence type="ECO:0000313" key="3">
    <source>
        <dbReference type="Proteomes" id="UP000187001"/>
    </source>
</evidence>
<dbReference type="AlphaFoldDB" id="A0ABD6QP32"/>
<feature type="region of interest" description="Disordered" evidence="1">
    <location>
        <begin position="265"/>
        <end position="293"/>
    </location>
</feature>
<dbReference type="InterPro" id="IPR012106">
    <property type="entry name" value="Phage_Mu_Gp1"/>
</dbReference>
<comment type="caution">
    <text evidence="2">The sequence shown here is derived from an EMBL/GenBank/DDBJ whole genome shotgun (WGS) entry which is preliminary data.</text>
</comment>
<dbReference type="RefSeq" id="WP_076204704.1">
    <property type="nucleotide sequence ID" value="NZ_MBER01000054.1"/>
</dbReference>
<reference evidence="2 3" key="1">
    <citation type="submission" date="2016-07" db="EMBL/GenBank/DDBJ databases">
        <authorList>
            <person name="Sutton G."/>
            <person name="Brinkac L."/>
            <person name="Sanka R."/>
            <person name="Adams M."/>
            <person name="Lau E."/>
            <person name="Kumar A."/>
            <person name="Macaden R."/>
        </authorList>
    </citation>
    <scope>NUCLEOTIDE SEQUENCE [LARGE SCALE GENOMIC DNA]</scope>
    <source>
        <strain evidence="2 3">GA-0871</strain>
    </source>
</reference>
<name>A0ABD6QP32_MYCFO</name>
<feature type="compositionally biased region" description="Low complexity" evidence="1">
    <location>
        <begin position="345"/>
        <end position="354"/>
    </location>
</feature>
<dbReference type="Pfam" id="PF10123">
    <property type="entry name" value="Mu-like_Pro"/>
    <property type="match status" value="1"/>
</dbReference>
<evidence type="ECO:0000313" key="2">
    <source>
        <dbReference type="EMBL" id="OMC46857.1"/>
    </source>
</evidence>
<feature type="region of interest" description="Disordered" evidence="1">
    <location>
        <begin position="326"/>
        <end position="354"/>
    </location>
</feature>
<organism evidence="2 3">
    <name type="scientific">Mycolicibacterium fortuitum</name>
    <name type="common">Mycobacterium fortuitum</name>
    <dbReference type="NCBI Taxonomy" id="1766"/>
    <lineage>
        <taxon>Bacteria</taxon>
        <taxon>Bacillati</taxon>
        <taxon>Actinomycetota</taxon>
        <taxon>Actinomycetes</taxon>
        <taxon>Mycobacteriales</taxon>
        <taxon>Mycobacteriaceae</taxon>
        <taxon>Mycolicibacterium</taxon>
    </lineage>
</organism>
<proteinExistence type="predicted"/>
<gene>
    <name evidence="2" type="ORF">A5742_25315</name>
</gene>
<dbReference type="EMBL" id="MBER01000054">
    <property type="protein sequence ID" value="OMC46857.1"/>
    <property type="molecule type" value="Genomic_DNA"/>
</dbReference>
<sequence>MVDVPATPVLATVPGVEIASVGYWDISNAEDWHPSAADLASAVAALDCPAVRRPVLKFGHTGEPGEGDPSIGIVDNLRLTEDGQTLVGDFAGVPGWLADADSEGRAVLASSYPDRSGEFQRDYVCQLGHTHPFVVHAVALLGVIRPGIGTLESLYDLYTKAPQKETTMPKAAAAGIALAGTTADQIRKAYYEANPDWYLWIREMYVDPPELIVQNDRDDSLQRVPYTIIGDAEVEFSEGQAVKVEYVEARTAAEKPAMAFASRAEARPVAASTPTDPSAAQAEDGKGKEGTTMPTLKEGLAQKLGISADADDETLLVAVNQALDAAGQDGGTGTVEPVATSDSGAPAAPAAEVEATPEQIAAAAKRFGLTVLDSQIAHQLTADAAAGREARDRQQREDDTRVVDAAISKGKITPARRDHFIAMMSADREGTTTLLEKTLQEAAIPLSELGHATEPVENVTENPAYKNWSF</sequence>
<dbReference type="Proteomes" id="UP000187001">
    <property type="component" value="Unassembled WGS sequence"/>
</dbReference>
<evidence type="ECO:0008006" key="4">
    <source>
        <dbReference type="Google" id="ProtNLM"/>
    </source>
</evidence>
<accession>A0ABD6QP32</accession>
<protein>
    <recommendedName>
        <fullName evidence="4">Capsid maturation protease</fullName>
    </recommendedName>
</protein>